<organism evidence="1 2">
    <name type="scientific">Helcococcus bovis</name>
    <dbReference type="NCBI Taxonomy" id="3153252"/>
    <lineage>
        <taxon>Bacteria</taxon>
        <taxon>Bacillati</taxon>
        <taxon>Bacillota</taxon>
        <taxon>Tissierellia</taxon>
        <taxon>Tissierellales</taxon>
        <taxon>Peptoniphilaceae</taxon>
        <taxon>Helcococcus</taxon>
    </lineage>
</organism>
<comment type="caution">
    <text evidence="1">The sequence shown here is derived from an EMBL/GenBank/DDBJ whole genome shotgun (WGS) entry which is preliminary data.</text>
</comment>
<evidence type="ECO:0000313" key="1">
    <source>
        <dbReference type="EMBL" id="MFM1524975.1"/>
    </source>
</evidence>
<keyword evidence="2" id="KW-1185">Reference proteome</keyword>
<proteinExistence type="predicted"/>
<name>A0ABW9F6B6_9FIRM</name>
<protein>
    <submittedName>
        <fullName evidence="1">Uncharacterized protein</fullName>
    </submittedName>
</protein>
<dbReference type="EMBL" id="JBFNFH010000009">
    <property type="protein sequence ID" value="MFM1524975.1"/>
    <property type="molecule type" value="Genomic_DNA"/>
</dbReference>
<dbReference type="Proteomes" id="UP001629536">
    <property type="component" value="Unassembled WGS sequence"/>
</dbReference>
<evidence type="ECO:0000313" key="2">
    <source>
        <dbReference type="Proteomes" id="UP001629536"/>
    </source>
</evidence>
<dbReference type="RefSeq" id="WP_408126594.1">
    <property type="nucleotide sequence ID" value="NZ_JBFNFH010000009.1"/>
</dbReference>
<reference evidence="1 2" key="1">
    <citation type="journal article" date="2024" name="Front. Microbiol.">
        <title>Pangenomic and biochemical analyses of Helcococcus ovis reveal widespread tetracycline resistance and a novel bacterial species, Helcococcus bovis.</title>
        <authorList>
            <person name="Cunha F."/>
            <person name="Zhai Y."/>
            <person name="Casaro S."/>
            <person name="Jones K.L."/>
            <person name="Hernandez M."/>
            <person name="Bisinotto R.S."/>
            <person name="Kariyawasam S."/>
            <person name="Brown M.B."/>
            <person name="Phillips A."/>
            <person name="Jeong K.C."/>
            <person name="Galvao K.N."/>
        </authorList>
    </citation>
    <scope>NUCLEOTIDE SEQUENCE [LARGE SCALE GENOMIC DNA]</scope>
    <source>
        <strain evidence="1 2">KG197</strain>
    </source>
</reference>
<accession>A0ABW9F6B6</accession>
<gene>
    <name evidence="1" type="ORF">ABGF40_04740</name>
</gene>
<sequence length="262" mass="31152">MKDNFDFKYQLEKHTKLLHFLEKMNLSKPEGNLIIQNKNGNISYYQNINDETKGKNIRKYLNYKNIKLIKQLAQKSYFIKLKSVIMKNISLIKKLDSNIIDIDTVYENLSLERKNLVTPIEPTKQQKLDIWINTPYIHKDIYASGFTTNKGEQVRSKSEKILADKFNYLEIPYKYECPLKIGSNILHPDFTFYNPETDEEIYWEHLGMLDNTDYLNNSIDRLQLFSSYNIVVNENLIISYETLDRPLNMKYVDYLISKFLKK</sequence>